<reference evidence="5" key="1">
    <citation type="submission" date="2023-08" db="EMBL/GenBank/DDBJ databases">
        <title>Draft sequence of the Babesia gibsoni genome.</title>
        <authorList>
            <person name="Yamagishi J.Y."/>
            <person name="Xuan X.X."/>
        </authorList>
    </citation>
    <scope>NUCLEOTIDE SEQUENCE</scope>
    <source>
        <strain evidence="5">Azabu</strain>
    </source>
</reference>
<name>A0AAD8UT96_BABGI</name>
<dbReference type="Pfam" id="PF11969">
    <property type="entry name" value="DcpS_C"/>
    <property type="match status" value="1"/>
</dbReference>
<dbReference type="Gene3D" id="3.40.5.10">
    <property type="entry name" value="Ribosomal protein L9, N-terminal domain"/>
    <property type="match status" value="1"/>
</dbReference>
<dbReference type="InterPro" id="IPR000244">
    <property type="entry name" value="Ribosomal_bL9"/>
</dbReference>
<dbReference type="InterPro" id="IPR036935">
    <property type="entry name" value="Ribosomal_bL9_N_sf"/>
</dbReference>
<evidence type="ECO:0000313" key="6">
    <source>
        <dbReference type="Proteomes" id="UP001230268"/>
    </source>
</evidence>
<dbReference type="SUPFAM" id="SSF54197">
    <property type="entry name" value="HIT-like"/>
    <property type="match status" value="1"/>
</dbReference>
<protein>
    <recommendedName>
        <fullName evidence="4">Ribosomal protein L9 domain-containing protein</fullName>
    </recommendedName>
</protein>
<dbReference type="Proteomes" id="UP001230268">
    <property type="component" value="Unassembled WGS sequence"/>
</dbReference>
<dbReference type="Pfam" id="PF01281">
    <property type="entry name" value="Ribosomal_L9_N"/>
    <property type="match status" value="1"/>
</dbReference>
<accession>A0AAD8UT96</accession>
<evidence type="ECO:0000256" key="3">
    <source>
        <dbReference type="ARBA" id="ARBA00023274"/>
    </source>
</evidence>
<dbReference type="SUPFAM" id="SSF55658">
    <property type="entry name" value="L9 N-domain-like"/>
    <property type="match status" value="1"/>
</dbReference>
<gene>
    <name evidence="5" type="ORF">BgAZ_104870</name>
</gene>
<evidence type="ECO:0000259" key="4">
    <source>
        <dbReference type="Pfam" id="PF01281"/>
    </source>
</evidence>
<dbReference type="EMBL" id="JAVEPI010000001">
    <property type="protein sequence ID" value="KAK1444581.1"/>
    <property type="molecule type" value="Genomic_DNA"/>
</dbReference>
<dbReference type="GO" id="GO:1990904">
    <property type="term" value="C:ribonucleoprotein complex"/>
    <property type="evidence" value="ECO:0007669"/>
    <property type="project" value="UniProtKB-KW"/>
</dbReference>
<sequence length="534" mass="59966">MSSEFVVPSIATINPSPSLGGATSHRSVVRYCALLAVALLTFFGDIGATILHSTGREPLAPLGIPTKCKHKSTGFLHPNSVGSTSARETALHAQRWKYTRVTLLKDTPHVGKEGDVAIVNRNYAFNYLVPFGFARYTTRAELVGIALNVDYKKALANVRKASAVDMKTRFGKDLVLHFNVPAETAKSDKLLSPLLPIDIISKLREMKMLLAIDMLREQDVEILSGGGVISTFGLHKVNLNVDPEINIEVSVDVTEKSLDSSFIKDLNSRAWKKHDVRSSYHSAQQGKYYTNRFYMKKCRGCAASNNLSVTHCTHCMSHLGDDTIRLRTVDPLCKTANARKVEVDVKELEYIVLYRCFDFSVMLHPQPVSALHLTAVPNGTFYDIKNLRKNHIPMLNKMKAQCESILRDIFTETNVPFFLSNSEHVVHLQKHVKGTRGTSKTSTVNTILEYAIYGFNYPSSYSHVEMHVVVPPVRSCSIFKSPFFYPLTKVLSDLDHLSQVKSYTPEEAKQLYEKDIILEDIMDIDRSFREAYNL</sequence>
<keyword evidence="6" id="KW-1185">Reference proteome</keyword>
<dbReference type="InterPro" id="IPR036265">
    <property type="entry name" value="HIT-like_sf"/>
</dbReference>
<comment type="caution">
    <text evidence="5">The sequence shown here is derived from an EMBL/GenBank/DDBJ whole genome shotgun (WGS) entry which is preliminary data.</text>
</comment>
<evidence type="ECO:0000256" key="1">
    <source>
        <dbReference type="ARBA" id="ARBA00010605"/>
    </source>
</evidence>
<keyword evidence="3" id="KW-0687">Ribonucleoprotein</keyword>
<dbReference type="PANTHER" id="PTHR21368">
    <property type="entry name" value="50S RIBOSOMAL PROTEIN L9"/>
    <property type="match status" value="1"/>
</dbReference>
<dbReference type="GO" id="GO:0006412">
    <property type="term" value="P:translation"/>
    <property type="evidence" value="ECO:0007669"/>
    <property type="project" value="InterPro"/>
</dbReference>
<proteinExistence type="inferred from homology"/>
<comment type="similarity">
    <text evidence="1">Belongs to the bacterial ribosomal protein bL9 family.</text>
</comment>
<evidence type="ECO:0000256" key="2">
    <source>
        <dbReference type="ARBA" id="ARBA00022980"/>
    </source>
</evidence>
<feature type="domain" description="Ribosomal protein L9" evidence="4">
    <location>
        <begin position="100"/>
        <end position="142"/>
    </location>
</feature>
<dbReference type="GO" id="GO:0005840">
    <property type="term" value="C:ribosome"/>
    <property type="evidence" value="ECO:0007669"/>
    <property type="project" value="UniProtKB-KW"/>
</dbReference>
<organism evidence="5 6">
    <name type="scientific">Babesia gibsoni</name>
    <dbReference type="NCBI Taxonomy" id="33632"/>
    <lineage>
        <taxon>Eukaryota</taxon>
        <taxon>Sar</taxon>
        <taxon>Alveolata</taxon>
        <taxon>Apicomplexa</taxon>
        <taxon>Aconoidasida</taxon>
        <taxon>Piroplasmida</taxon>
        <taxon>Babesiidae</taxon>
        <taxon>Babesia</taxon>
    </lineage>
</organism>
<dbReference type="Gene3D" id="3.30.428.10">
    <property type="entry name" value="HIT-like"/>
    <property type="match status" value="1"/>
</dbReference>
<dbReference type="InterPro" id="IPR020070">
    <property type="entry name" value="Ribosomal_bL9_N"/>
</dbReference>
<dbReference type="AlphaFoldDB" id="A0AAD8UT96"/>
<dbReference type="GO" id="GO:0003735">
    <property type="term" value="F:structural constituent of ribosome"/>
    <property type="evidence" value="ECO:0007669"/>
    <property type="project" value="InterPro"/>
</dbReference>
<keyword evidence="2" id="KW-0689">Ribosomal protein</keyword>
<dbReference type="InterPro" id="IPR009027">
    <property type="entry name" value="Ribosomal_bL9/RNase_H1_N"/>
</dbReference>
<evidence type="ECO:0000313" key="5">
    <source>
        <dbReference type="EMBL" id="KAK1444581.1"/>
    </source>
</evidence>